<keyword evidence="7" id="KW-0406">Ion transport</keyword>
<evidence type="ECO:0000256" key="8">
    <source>
        <dbReference type="ARBA" id="ARBA00023136"/>
    </source>
</evidence>
<keyword evidence="3" id="KW-0813">Transport</keyword>
<evidence type="ECO:0000256" key="11">
    <source>
        <dbReference type="ARBA" id="ARBA00023286"/>
    </source>
</evidence>
<dbReference type="InterPro" id="IPR052192">
    <property type="entry name" value="Insect_Ionotropic_Sensory_Rcpt"/>
</dbReference>
<dbReference type="AlphaFoldDB" id="A0A6A4WDM1"/>
<evidence type="ECO:0000256" key="4">
    <source>
        <dbReference type="ARBA" id="ARBA00022475"/>
    </source>
</evidence>
<keyword evidence="12" id="KW-0407">Ion channel</keyword>
<dbReference type="Proteomes" id="UP000440578">
    <property type="component" value="Unassembled WGS sequence"/>
</dbReference>
<accession>A0A6A4WDM1</accession>
<dbReference type="GO" id="GO:0005886">
    <property type="term" value="C:plasma membrane"/>
    <property type="evidence" value="ECO:0007669"/>
    <property type="project" value="UniProtKB-SubCell"/>
</dbReference>
<feature type="transmembrane region" description="Helical" evidence="13">
    <location>
        <begin position="160"/>
        <end position="183"/>
    </location>
</feature>
<evidence type="ECO:0000256" key="6">
    <source>
        <dbReference type="ARBA" id="ARBA00022989"/>
    </source>
</evidence>
<evidence type="ECO:0000259" key="15">
    <source>
        <dbReference type="SMART" id="SM00918"/>
    </source>
</evidence>
<name>A0A6A4WDM1_AMPAM</name>
<dbReference type="Gene3D" id="3.40.190.10">
    <property type="entry name" value="Periplasmic binding protein-like II"/>
    <property type="match status" value="1"/>
</dbReference>
<feature type="domain" description="Ionotropic glutamate receptor C-terminal" evidence="14">
    <location>
        <begin position="27"/>
        <end position="394"/>
    </location>
</feature>
<keyword evidence="11" id="KW-1071">Ligand-gated ion channel</keyword>
<dbReference type="InterPro" id="IPR001320">
    <property type="entry name" value="Iontro_rcpt_C"/>
</dbReference>
<dbReference type="Pfam" id="PF10613">
    <property type="entry name" value="Lig_chan-Glu_bd"/>
    <property type="match status" value="1"/>
</dbReference>
<dbReference type="EMBL" id="VIIS01000872">
    <property type="protein sequence ID" value="KAF0304103.1"/>
    <property type="molecule type" value="Genomic_DNA"/>
</dbReference>
<feature type="domain" description="Ionotropic glutamate receptor L-glutamate and glycine-binding" evidence="15">
    <location>
        <begin position="37"/>
        <end position="99"/>
    </location>
</feature>
<feature type="transmembrane region" description="Helical" evidence="13">
    <location>
        <begin position="195"/>
        <end position="215"/>
    </location>
</feature>
<evidence type="ECO:0000313" key="16">
    <source>
        <dbReference type="EMBL" id="KAF0304103.1"/>
    </source>
</evidence>
<dbReference type="GO" id="GO:0015276">
    <property type="term" value="F:ligand-gated monoatomic ion channel activity"/>
    <property type="evidence" value="ECO:0007669"/>
    <property type="project" value="InterPro"/>
</dbReference>
<evidence type="ECO:0000256" key="10">
    <source>
        <dbReference type="ARBA" id="ARBA00023180"/>
    </source>
</evidence>
<dbReference type="SMART" id="SM00918">
    <property type="entry name" value="Lig_chan-Glu_bd"/>
    <property type="match status" value="1"/>
</dbReference>
<dbReference type="PANTHER" id="PTHR42643">
    <property type="entry name" value="IONOTROPIC RECEPTOR 20A-RELATED"/>
    <property type="match status" value="1"/>
</dbReference>
<feature type="transmembrane region" description="Helical" evidence="13">
    <location>
        <begin position="227"/>
        <end position="254"/>
    </location>
</feature>
<dbReference type="PANTHER" id="PTHR42643:SF30">
    <property type="entry name" value="IONOTROPIC RECEPTOR 40A-RELATED"/>
    <property type="match status" value="1"/>
</dbReference>
<protein>
    <submittedName>
        <fullName evidence="16">Glutamate receptor ionotropic, kainate 4</fullName>
    </submittedName>
</protein>
<dbReference type="Gene3D" id="1.10.287.70">
    <property type="match status" value="1"/>
</dbReference>
<evidence type="ECO:0000256" key="9">
    <source>
        <dbReference type="ARBA" id="ARBA00023170"/>
    </source>
</evidence>
<organism evidence="16 17">
    <name type="scientific">Amphibalanus amphitrite</name>
    <name type="common">Striped barnacle</name>
    <name type="synonym">Balanus amphitrite</name>
    <dbReference type="NCBI Taxonomy" id="1232801"/>
    <lineage>
        <taxon>Eukaryota</taxon>
        <taxon>Metazoa</taxon>
        <taxon>Ecdysozoa</taxon>
        <taxon>Arthropoda</taxon>
        <taxon>Crustacea</taxon>
        <taxon>Multicrustacea</taxon>
        <taxon>Cirripedia</taxon>
        <taxon>Thoracica</taxon>
        <taxon>Thoracicalcarea</taxon>
        <taxon>Balanomorpha</taxon>
        <taxon>Balanoidea</taxon>
        <taxon>Balanidae</taxon>
        <taxon>Amphibalaninae</taxon>
        <taxon>Amphibalanus</taxon>
    </lineage>
</organism>
<dbReference type="GO" id="GO:0050906">
    <property type="term" value="P:detection of stimulus involved in sensory perception"/>
    <property type="evidence" value="ECO:0007669"/>
    <property type="project" value="UniProtKB-ARBA"/>
</dbReference>
<keyword evidence="5 13" id="KW-0812">Transmembrane</keyword>
<keyword evidence="17" id="KW-1185">Reference proteome</keyword>
<evidence type="ECO:0000256" key="13">
    <source>
        <dbReference type="SAM" id="Phobius"/>
    </source>
</evidence>
<evidence type="ECO:0000256" key="5">
    <source>
        <dbReference type="ARBA" id="ARBA00022692"/>
    </source>
</evidence>
<evidence type="ECO:0000256" key="12">
    <source>
        <dbReference type="ARBA" id="ARBA00023303"/>
    </source>
</evidence>
<evidence type="ECO:0000259" key="14">
    <source>
        <dbReference type="SMART" id="SM00079"/>
    </source>
</evidence>
<dbReference type="SUPFAM" id="SSF53850">
    <property type="entry name" value="Periplasmic binding protein-like II"/>
    <property type="match status" value="1"/>
</dbReference>
<gene>
    <name evidence="16" type="primary">Grik4_4</name>
    <name evidence="16" type="ORF">FJT64_024019</name>
</gene>
<keyword evidence="8 13" id="KW-0472">Membrane</keyword>
<proteinExistence type="inferred from homology"/>
<reference evidence="16 17" key="1">
    <citation type="submission" date="2019-07" db="EMBL/GenBank/DDBJ databases">
        <title>Draft genome assembly of a fouling barnacle, Amphibalanus amphitrite (Darwin, 1854): The first reference genome for Thecostraca.</title>
        <authorList>
            <person name="Kim W."/>
        </authorList>
    </citation>
    <scope>NUCLEOTIDE SEQUENCE [LARGE SCALE GENOMIC DNA]</scope>
    <source>
        <strain evidence="16">SNU_AA5</strain>
        <tissue evidence="16">Soma without cirri and trophi</tissue>
    </source>
</reference>
<dbReference type="Pfam" id="PF00060">
    <property type="entry name" value="Lig_chan"/>
    <property type="match status" value="1"/>
</dbReference>
<evidence type="ECO:0000256" key="1">
    <source>
        <dbReference type="ARBA" id="ARBA00004651"/>
    </source>
</evidence>
<dbReference type="InterPro" id="IPR019594">
    <property type="entry name" value="Glu/Gly-bd"/>
</dbReference>
<evidence type="ECO:0000313" key="17">
    <source>
        <dbReference type="Proteomes" id="UP000440578"/>
    </source>
</evidence>
<keyword evidence="10" id="KW-0325">Glycoprotein</keyword>
<comment type="similarity">
    <text evidence="2">Belongs to the glutamate-gated ion channel (TC 1.A.10.1) family.</text>
</comment>
<sequence length="445" mass="49468">MPSINSLIPVGRNWSLEGLNSSYLDNELVVTAIHDPPYLSIRARPDGSFSYEGYLLDVWKTVAHQLGLRYRIVPLLRGGGYGSLDANGSWSGMMGELVSGRADLALTMLYMRSDRAAVVDYVDAVSVGRTSYTFLVRTGHRQAVTPDTLCSLLRPLHADVWWALIAALFLLSLAFRVLLSVTCRGAGAPTTTDRATWGSCLFSSFTIMVGQGWPTMPSALSSRTVTIFGWALYTIIYNSYAATLVSHLTVATAVSRPLHSLKEFHGARGWTFAVDPSIGAMNHWKSSDDPYEKDLYQRSVTQRNFIALNISHQSQWQVMQPNVMSYVDRHKLSFFLGSSVCELVPLLDEPVEESNNYLVMVKGRYRLRHAINQELLRLKETGLLSRLELRWINFGSKCGSSGASDFKELTAGDLLALLLLIPLAAVVSALLAAVERLWFNYCLRK</sequence>
<evidence type="ECO:0000256" key="2">
    <source>
        <dbReference type="ARBA" id="ARBA00008685"/>
    </source>
</evidence>
<keyword evidence="9 16" id="KW-0675">Receptor</keyword>
<dbReference type="SMART" id="SM00079">
    <property type="entry name" value="PBPe"/>
    <property type="match status" value="1"/>
</dbReference>
<evidence type="ECO:0000256" key="3">
    <source>
        <dbReference type="ARBA" id="ARBA00022448"/>
    </source>
</evidence>
<comment type="caution">
    <text evidence="16">The sequence shown here is derived from an EMBL/GenBank/DDBJ whole genome shotgun (WGS) entry which is preliminary data.</text>
</comment>
<feature type="transmembrane region" description="Helical" evidence="13">
    <location>
        <begin position="414"/>
        <end position="434"/>
    </location>
</feature>
<comment type="subcellular location">
    <subcellularLocation>
        <location evidence="1">Cell membrane</location>
        <topology evidence="1">Multi-pass membrane protein</topology>
    </subcellularLocation>
</comment>
<keyword evidence="4" id="KW-1003">Cell membrane</keyword>
<dbReference type="OrthoDB" id="6342028at2759"/>
<keyword evidence="6 13" id="KW-1133">Transmembrane helix</keyword>
<evidence type="ECO:0000256" key="7">
    <source>
        <dbReference type="ARBA" id="ARBA00023065"/>
    </source>
</evidence>